<dbReference type="AlphaFoldDB" id="A0A8W8LW00"/>
<proteinExistence type="predicted"/>
<evidence type="ECO:0008006" key="4">
    <source>
        <dbReference type="Google" id="ProtNLM"/>
    </source>
</evidence>
<accession>A0A8W8LW00</accession>
<dbReference type="Proteomes" id="UP000005408">
    <property type="component" value="Unassembled WGS sequence"/>
</dbReference>
<organism evidence="2 3">
    <name type="scientific">Magallana gigas</name>
    <name type="common">Pacific oyster</name>
    <name type="synonym">Crassostrea gigas</name>
    <dbReference type="NCBI Taxonomy" id="29159"/>
    <lineage>
        <taxon>Eukaryota</taxon>
        <taxon>Metazoa</taxon>
        <taxon>Spiralia</taxon>
        <taxon>Lophotrochozoa</taxon>
        <taxon>Mollusca</taxon>
        <taxon>Bivalvia</taxon>
        <taxon>Autobranchia</taxon>
        <taxon>Pteriomorphia</taxon>
        <taxon>Ostreida</taxon>
        <taxon>Ostreoidea</taxon>
        <taxon>Ostreidae</taxon>
        <taxon>Magallana</taxon>
    </lineage>
</organism>
<evidence type="ECO:0000313" key="2">
    <source>
        <dbReference type="EnsemblMetazoa" id="G3036.6:cds"/>
    </source>
</evidence>
<sequence length="66" mass="7393">MADGTYRCHDCHMTFGTLNLLQKHKQKFCVGGSVGDPDSLRLRKGLRSDDDPIARPYSPEEKVSTL</sequence>
<reference evidence="2" key="1">
    <citation type="submission" date="2022-08" db="UniProtKB">
        <authorList>
            <consortium name="EnsemblMetazoa"/>
        </authorList>
    </citation>
    <scope>IDENTIFICATION</scope>
    <source>
        <strain evidence="2">05x7-T-G4-1.051#20</strain>
    </source>
</reference>
<protein>
    <recommendedName>
        <fullName evidence="4">C2H2-type domain-containing protein</fullName>
    </recommendedName>
</protein>
<dbReference type="EnsemblMetazoa" id="G3036.6">
    <property type="protein sequence ID" value="G3036.6:cds"/>
    <property type="gene ID" value="G3036"/>
</dbReference>
<feature type="region of interest" description="Disordered" evidence="1">
    <location>
        <begin position="40"/>
        <end position="66"/>
    </location>
</feature>
<evidence type="ECO:0000313" key="3">
    <source>
        <dbReference type="Proteomes" id="UP000005408"/>
    </source>
</evidence>
<keyword evidence="3" id="KW-1185">Reference proteome</keyword>
<evidence type="ECO:0000256" key="1">
    <source>
        <dbReference type="SAM" id="MobiDB-lite"/>
    </source>
</evidence>
<name>A0A8W8LW00_MAGGI</name>